<evidence type="ECO:0000256" key="4">
    <source>
        <dbReference type="ARBA" id="ARBA00023014"/>
    </source>
</evidence>
<dbReference type="KEGG" id="ttf:THTE_2958"/>
<proteinExistence type="predicted"/>
<keyword evidence="4" id="KW-0411">Iron-sulfur</keyword>
<dbReference type="InterPro" id="IPR017896">
    <property type="entry name" value="4Fe4S_Fe-S-bd"/>
</dbReference>
<dbReference type="GO" id="GO:0046872">
    <property type="term" value="F:metal ion binding"/>
    <property type="evidence" value="ECO:0007669"/>
    <property type="project" value="UniProtKB-KW"/>
</dbReference>
<dbReference type="PROSITE" id="PS51379">
    <property type="entry name" value="4FE4S_FER_2"/>
    <property type="match status" value="2"/>
</dbReference>
<feature type="domain" description="4Fe-4S ferredoxin-type" evidence="6">
    <location>
        <begin position="171"/>
        <end position="200"/>
    </location>
</feature>
<reference evidence="7 8" key="1">
    <citation type="journal article" name="Front. Microbiol.">
        <title>Sugar Metabolism of the First Thermophilic Planctomycete Thermogutta terrifontis: Comparative Genomic and Transcriptomic Approaches.</title>
        <authorList>
            <person name="Elcheninov A.G."/>
            <person name="Menzel P."/>
            <person name="Gudbergsdottir S.R."/>
            <person name="Slesarev A.I."/>
            <person name="Kadnikov V.V."/>
            <person name="Krogh A."/>
            <person name="Bonch-Osmolovskaya E.A."/>
            <person name="Peng X."/>
            <person name="Kublanov I.V."/>
        </authorList>
    </citation>
    <scope>NUCLEOTIDE SEQUENCE [LARGE SCALE GENOMIC DNA]</scope>
    <source>
        <strain evidence="7 8">R1</strain>
    </source>
</reference>
<dbReference type="PANTHER" id="PTHR43687">
    <property type="entry name" value="ADENYLYLSULFATE REDUCTASE, BETA SUBUNIT"/>
    <property type="match status" value="1"/>
</dbReference>
<gene>
    <name evidence="7" type="ORF">THTE_2958</name>
</gene>
<dbReference type="PANTHER" id="PTHR43687:SF1">
    <property type="entry name" value="FERREDOXIN III"/>
    <property type="match status" value="1"/>
</dbReference>
<feature type="compositionally biased region" description="Acidic residues" evidence="5">
    <location>
        <begin position="323"/>
        <end position="339"/>
    </location>
</feature>
<protein>
    <submittedName>
        <fullName evidence="7">Putative ferredoxin Fe-S containing oxidoreductase</fullName>
    </submittedName>
</protein>
<evidence type="ECO:0000256" key="3">
    <source>
        <dbReference type="ARBA" id="ARBA00023004"/>
    </source>
</evidence>
<feature type="compositionally biased region" description="Basic and acidic residues" evidence="5">
    <location>
        <begin position="293"/>
        <end position="316"/>
    </location>
</feature>
<dbReference type="Gene3D" id="3.30.70.20">
    <property type="match status" value="1"/>
</dbReference>
<evidence type="ECO:0000256" key="5">
    <source>
        <dbReference type="SAM" id="MobiDB-lite"/>
    </source>
</evidence>
<feature type="region of interest" description="Disordered" evidence="5">
    <location>
        <begin position="242"/>
        <end position="261"/>
    </location>
</feature>
<dbReference type="GO" id="GO:0051539">
    <property type="term" value="F:4 iron, 4 sulfur cluster binding"/>
    <property type="evidence" value="ECO:0007669"/>
    <property type="project" value="UniProtKB-KW"/>
</dbReference>
<keyword evidence="2" id="KW-0479">Metal-binding</keyword>
<name>A0A286RHW8_9BACT</name>
<evidence type="ECO:0000256" key="2">
    <source>
        <dbReference type="ARBA" id="ARBA00022723"/>
    </source>
</evidence>
<dbReference type="SUPFAM" id="SSF54862">
    <property type="entry name" value="4Fe-4S ferredoxins"/>
    <property type="match status" value="1"/>
</dbReference>
<dbReference type="Proteomes" id="UP000215086">
    <property type="component" value="Chromosome"/>
</dbReference>
<organism evidence="7 8">
    <name type="scientific">Thermogutta terrifontis</name>
    <dbReference type="NCBI Taxonomy" id="1331910"/>
    <lineage>
        <taxon>Bacteria</taxon>
        <taxon>Pseudomonadati</taxon>
        <taxon>Planctomycetota</taxon>
        <taxon>Planctomycetia</taxon>
        <taxon>Pirellulales</taxon>
        <taxon>Thermoguttaceae</taxon>
        <taxon>Thermogutta</taxon>
    </lineage>
</organism>
<dbReference type="AlphaFoldDB" id="A0A286RHW8"/>
<accession>A0A286RHW8</accession>
<keyword evidence="3" id="KW-0408">Iron</keyword>
<evidence type="ECO:0000313" key="7">
    <source>
        <dbReference type="EMBL" id="ASV75560.1"/>
    </source>
</evidence>
<dbReference type="InterPro" id="IPR050572">
    <property type="entry name" value="Fe-S_Ferredoxin"/>
</dbReference>
<dbReference type="EMBL" id="CP018477">
    <property type="protein sequence ID" value="ASV75560.1"/>
    <property type="molecule type" value="Genomic_DNA"/>
</dbReference>
<evidence type="ECO:0000313" key="8">
    <source>
        <dbReference type="Proteomes" id="UP000215086"/>
    </source>
</evidence>
<keyword evidence="8" id="KW-1185">Reference proteome</keyword>
<keyword evidence="1" id="KW-0004">4Fe-4S</keyword>
<sequence length="345" mass="38144">MRNLQVVRSVSVNASLILVFSRPRAAQAIPAFRKLVDSIVSAISGVPAVIIPHLYDLVPRGPVLQRLEKLSGDMILLAPLFPRAAQLVLRANGLNYRLMQGKGDSASDTTFGTHRLWAFDYREYLSTEVLKQTVMALVSEIMGQEEASLPSLAEKPEDLIWEIDEPIQPRWYPVIDEDRCTLCYECLNFCLFGVYDVREDGRVFTAQPDACRPGCPACARVCPSNAIIFPLYPDPAIAGAGREHQDGSLVPPDQLFSRDRLSREEAEKWRARFAGTAASTPPQPATGGPADTARGDGTPRKEEADRDSPSLDREARIPGPPDISDEEIDRWLEEAEGETGQDRTD</sequence>
<evidence type="ECO:0000259" key="6">
    <source>
        <dbReference type="PROSITE" id="PS51379"/>
    </source>
</evidence>
<evidence type="ECO:0000256" key="1">
    <source>
        <dbReference type="ARBA" id="ARBA00022485"/>
    </source>
</evidence>
<feature type="domain" description="4Fe-4S ferredoxin-type" evidence="6">
    <location>
        <begin position="202"/>
        <end position="232"/>
    </location>
</feature>
<feature type="region of interest" description="Disordered" evidence="5">
    <location>
        <begin position="273"/>
        <end position="345"/>
    </location>
</feature>